<comment type="caution">
    <text evidence="2">The sequence shown here is derived from an EMBL/GenBank/DDBJ whole genome shotgun (WGS) entry which is preliminary data.</text>
</comment>
<dbReference type="Pfam" id="PF00903">
    <property type="entry name" value="Glyoxalase"/>
    <property type="match status" value="1"/>
</dbReference>
<sequence length="125" mass="14498">MNLNQITLPSLNLKKAVVFYQKLGFNLIVDALPRYARFECLNGESTFSLHLVDQLPNKTGISIYFEVDDLNKTVNQLIKKGIVFEQLPKEQSWLWKEAYLKDLDGNQLIIYSAGKNRKNPPWRIN</sequence>
<dbReference type="InterPro" id="IPR037523">
    <property type="entry name" value="VOC_core"/>
</dbReference>
<organism evidence="2 3">
    <name type="scientific">Pseudofulvibacter geojedonensis</name>
    <dbReference type="NCBI Taxonomy" id="1123758"/>
    <lineage>
        <taxon>Bacteria</taxon>
        <taxon>Pseudomonadati</taxon>
        <taxon>Bacteroidota</taxon>
        <taxon>Flavobacteriia</taxon>
        <taxon>Flavobacteriales</taxon>
        <taxon>Flavobacteriaceae</taxon>
        <taxon>Pseudofulvibacter</taxon>
    </lineage>
</organism>
<dbReference type="EMBL" id="JBHTJM010000008">
    <property type="protein sequence ID" value="MFD0964072.1"/>
    <property type="molecule type" value="Genomic_DNA"/>
</dbReference>
<dbReference type="RefSeq" id="WP_377715430.1">
    <property type="nucleotide sequence ID" value="NZ_JBHTJM010000008.1"/>
</dbReference>
<feature type="domain" description="VOC" evidence="1">
    <location>
        <begin position="2"/>
        <end position="113"/>
    </location>
</feature>
<keyword evidence="3" id="KW-1185">Reference proteome</keyword>
<protein>
    <submittedName>
        <fullName evidence="2">VOC family protein</fullName>
    </submittedName>
</protein>
<proteinExistence type="predicted"/>
<dbReference type="InterPro" id="IPR029068">
    <property type="entry name" value="Glyas_Bleomycin-R_OHBP_Dase"/>
</dbReference>
<dbReference type="PROSITE" id="PS51819">
    <property type="entry name" value="VOC"/>
    <property type="match status" value="1"/>
</dbReference>
<evidence type="ECO:0000313" key="3">
    <source>
        <dbReference type="Proteomes" id="UP001596997"/>
    </source>
</evidence>
<dbReference type="InterPro" id="IPR004360">
    <property type="entry name" value="Glyas_Fos-R_dOase_dom"/>
</dbReference>
<gene>
    <name evidence="2" type="ORF">ACFQ1O_08665</name>
</gene>
<evidence type="ECO:0000313" key="2">
    <source>
        <dbReference type="EMBL" id="MFD0964072.1"/>
    </source>
</evidence>
<dbReference type="Gene3D" id="3.10.180.10">
    <property type="entry name" value="2,3-Dihydroxybiphenyl 1,2-Dioxygenase, domain 1"/>
    <property type="match status" value="1"/>
</dbReference>
<dbReference type="Proteomes" id="UP001596997">
    <property type="component" value="Unassembled WGS sequence"/>
</dbReference>
<accession>A0ABW3I380</accession>
<name>A0ABW3I380_9FLAO</name>
<evidence type="ECO:0000259" key="1">
    <source>
        <dbReference type="PROSITE" id="PS51819"/>
    </source>
</evidence>
<reference evidence="3" key="1">
    <citation type="journal article" date="2019" name="Int. J. Syst. Evol. Microbiol.">
        <title>The Global Catalogue of Microorganisms (GCM) 10K type strain sequencing project: providing services to taxonomists for standard genome sequencing and annotation.</title>
        <authorList>
            <consortium name="The Broad Institute Genomics Platform"/>
            <consortium name="The Broad Institute Genome Sequencing Center for Infectious Disease"/>
            <person name="Wu L."/>
            <person name="Ma J."/>
        </authorList>
    </citation>
    <scope>NUCLEOTIDE SEQUENCE [LARGE SCALE GENOMIC DNA]</scope>
    <source>
        <strain evidence="3">CCUG 62114</strain>
    </source>
</reference>
<dbReference type="SUPFAM" id="SSF54593">
    <property type="entry name" value="Glyoxalase/Bleomycin resistance protein/Dihydroxybiphenyl dioxygenase"/>
    <property type="match status" value="1"/>
</dbReference>